<dbReference type="Gene3D" id="1.10.1790.20">
    <property type="match status" value="1"/>
</dbReference>
<dbReference type="GO" id="GO:0000428">
    <property type="term" value="C:DNA-directed RNA polymerase complex"/>
    <property type="evidence" value="ECO:0007669"/>
    <property type="project" value="UniProtKB-KW"/>
</dbReference>
<keyword evidence="1" id="KW-0804">Transcription</keyword>
<sequence length="161" mass="17402">VTYRKETDETSGLHEKIIIESKDRTKVPEAEIVDANGNVLKTYSLPVGAHLMIDNGAELKAGDVFIKTPRATGNAGDITGGLPRVTELFEARNPSNPAIVSEIDGEVEFGKIKRGNREITVTSKIGEIKKYLVPLSKQILVQENDYVRAGTPLSDGAVTPS</sequence>
<keyword evidence="1" id="KW-0240">DNA-directed RNA polymerase</keyword>
<reference evidence="1" key="1">
    <citation type="journal article" date="2012" name="PLoS ONE">
        <title>Gene sets for utilization of primary and secondary nutrition supplies in the distal gut of endangered iberian lynx.</title>
        <authorList>
            <person name="Alcaide M."/>
            <person name="Messina E."/>
            <person name="Richter M."/>
            <person name="Bargiela R."/>
            <person name="Peplies J."/>
            <person name="Huws S.A."/>
            <person name="Newbold C.J."/>
            <person name="Golyshin P.N."/>
            <person name="Simon M.A."/>
            <person name="Lopez G."/>
            <person name="Yakimov M.M."/>
            <person name="Ferrer M."/>
        </authorList>
    </citation>
    <scope>NUCLEOTIDE SEQUENCE</scope>
</reference>
<proteinExistence type="predicted"/>
<name>J9F9W7_9ZZZZ</name>
<dbReference type="SUPFAM" id="SSF64484">
    <property type="entry name" value="beta and beta-prime subunits of DNA dependent RNA-polymerase"/>
    <property type="match status" value="1"/>
</dbReference>
<feature type="non-terminal residue" evidence="1">
    <location>
        <position position="161"/>
    </location>
</feature>
<comment type="caution">
    <text evidence="1">The sequence shown here is derived from an EMBL/GenBank/DDBJ whole genome shotgun (WGS) entry which is preliminary data.</text>
</comment>
<protein>
    <submittedName>
        <fullName evidence="1">DNA-directed RNA polymerase subunit beta</fullName>
    </submittedName>
</protein>
<accession>J9F9W7</accession>
<dbReference type="EMBL" id="AMCI01008006">
    <property type="protein sequence ID" value="EJW91706.1"/>
    <property type="molecule type" value="Genomic_DNA"/>
</dbReference>
<feature type="non-terminal residue" evidence="1">
    <location>
        <position position="1"/>
    </location>
</feature>
<organism evidence="1">
    <name type="scientific">gut metagenome</name>
    <dbReference type="NCBI Taxonomy" id="749906"/>
    <lineage>
        <taxon>unclassified sequences</taxon>
        <taxon>metagenomes</taxon>
        <taxon>organismal metagenomes</taxon>
    </lineage>
</organism>
<dbReference type="Gene3D" id="2.40.50.100">
    <property type="match status" value="2"/>
</dbReference>
<dbReference type="AlphaFoldDB" id="J9F9W7"/>
<gene>
    <name evidence="1" type="ORF">EVA_20187</name>
</gene>
<evidence type="ECO:0000313" key="1">
    <source>
        <dbReference type="EMBL" id="EJW91706.1"/>
    </source>
</evidence>